<name>Q0RMD5_FRAAA</name>
<reference evidence="2 3" key="1">
    <citation type="journal article" date="2007" name="Genome Res.">
        <title>Genome characteristics of facultatively symbiotic Frankia sp. strains reflect host range and host plant biogeography.</title>
        <authorList>
            <person name="Normand P."/>
            <person name="Lapierre P."/>
            <person name="Tisa L.S."/>
            <person name="Gogarten J.P."/>
            <person name="Alloisio N."/>
            <person name="Bagnarol E."/>
            <person name="Bassi C.A."/>
            <person name="Berry A.M."/>
            <person name="Bickhart D.M."/>
            <person name="Choisne N."/>
            <person name="Couloux A."/>
            <person name="Cournoyer B."/>
            <person name="Cruveiller S."/>
            <person name="Daubin V."/>
            <person name="Demange N."/>
            <person name="Francino M.P."/>
            <person name="Goltsman E."/>
            <person name="Huang Y."/>
            <person name="Kopp O.R."/>
            <person name="Labarre L."/>
            <person name="Lapidus A."/>
            <person name="Lavire C."/>
            <person name="Marechal J."/>
            <person name="Martinez M."/>
            <person name="Mastronunzio J.E."/>
            <person name="Mullin B.C."/>
            <person name="Niemann J."/>
            <person name="Pujic P."/>
            <person name="Rawnsley T."/>
            <person name="Rouy Z."/>
            <person name="Schenowitz C."/>
            <person name="Sellstedt A."/>
            <person name="Tavares F."/>
            <person name="Tomkins J.P."/>
            <person name="Vallenet D."/>
            <person name="Valverde C."/>
            <person name="Wall L.G."/>
            <person name="Wang Y."/>
            <person name="Medigue C."/>
            <person name="Benson D.R."/>
        </authorList>
    </citation>
    <scope>NUCLEOTIDE SEQUENCE [LARGE SCALE GENOMIC DNA]</scope>
    <source>
        <strain evidence="3">DSM 45986 / CECT 9034 / ACN14a</strain>
    </source>
</reference>
<keyword evidence="3" id="KW-1185">Reference proteome</keyword>
<dbReference type="KEGG" id="fal:FRAAL2670"/>
<feature type="region of interest" description="Disordered" evidence="1">
    <location>
        <begin position="1"/>
        <end position="54"/>
    </location>
</feature>
<evidence type="ECO:0000313" key="3">
    <source>
        <dbReference type="Proteomes" id="UP000000657"/>
    </source>
</evidence>
<feature type="compositionally biased region" description="Basic and acidic residues" evidence="1">
    <location>
        <begin position="34"/>
        <end position="45"/>
    </location>
</feature>
<dbReference type="STRING" id="326424.FRAAL2670"/>
<protein>
    <submittedName>
        <fullName evidence="2">Uncharacterized protein</fullName>
    </submittedName>
</protein>
<evidence type="ECO:0000313" key="2">
    <source>
        <dbReference type="EMBL" id="CAJ61316.1"/>
    </source>
</evidence>
<gene>
    <name evidence="2" type="ordered locus">FRAAL2670</name>
</gene>
<dbReference type="AlphaFoldDB" id="Q0RMD5"/>
<proteinExistence type="predicted"/>
<dbReference type="RefSeq" id="WP_011603824.1">
    <property type="nucleotide sequence ID" value="NC_008278.1"/>
</dbReference>
<organism evidence="2 3">
    <name type="scientific">Frankia alni (strain DSM 45986 / CECT 9034 / ACN14a)</name>
    <dbReference type="NCBI Taxonomy" id="326424"/>
    <lineage>
        <taxon>Bacteria</taxon>
        <taxon>Bacillati</taxon>
        <taxon>Actinomycetota</taxon>
        <taxon>Actinomycetes</taxon>
        <taxon>Frankiales</taxon>
        <taxon>Frankiaceae</taxon>
        <taxon>Frankia</taxon>
    </lineage>
</organism>
<dbReference type="Proteomes" id="UP000000657">
    <property type="component" value="Chromosome"/>
</dbReference>
<dbReference type="EMBL" id="CT573213">
    <property type="protein sequence ID" value="CAJ61316.1"/>
    <property type="molecule type" value="Genomic_DNA"/>
</dbReference>
<feature type="compositionally biased region" description="Basic and acidic residues" evidence="1">
    <location>
        <begin position="9"/>
        <end position="19"/>
    </location>
</feature>
<dbReference type="HOGENOM" id="CLU_2787794_0_0_11"/>
<evidence type="ECO:0000256" key="1">
    <source>
        <dbReference type="SAM" id="MobiDB-lite"/>
    </source>
</evidence>
<accession>Q0RMD5</accession>
<sequence length="68" mass="7451">MTSAWASRAEVRQSLDEQLAKPLPGRSGAQATPHPDDPHDAERIRKYGPNPWAQDEAALQRAWAMTGG</sequence>